<name>A0ABP3HBY4_9ACTN</name>
<evidence type="ECO:0000313" key="2">
    <source>
        <dbReference type="EMBL" id="GAA0365907.1"/>
    </source>
</evidence>
<dbReference type="EMBL" id="BAAABM010000066">
    <property type="protein sequence ID" value="GAA0365907.1"/>
    <property type="molecule type" value="Genomic_DNA"/>
</dbReference>
<feature type="region of interest" description="Disordered" evidence="1">
    <location>
        <begin position="1"/>
        <end position="23"/>
    </location>
</feature>
<sequence>MTRRSEQRDGRGKRRRRGHLEDERPLVRRVGGRSRRVRVVYVACEGESTEPDYLEYLNERYGDTGSTPFRIQPIYRKNGMLPSETVEAVSEIAAEDEAWALFDRDEHHDILKAVKGAAAGNVDLAFSHPSFDLWLLLHFQAFGGTQSGSSKLVIEKLRQTDAAFKDYGKRGDKSIEAARRDALERNQDNAVARARGLVKSCPHGSCAPGRAVTDPVDRDAGTRSPQQWAARSGHAPDCPLLVRDPSTDVWRLLVSLGIHPTTR</sequence>
<keyword evidence="3" id="KW-1185">Reference proteome</keyword>
<organism evidence="2 3">
    <name type="scientific">Actinoallomurus spadix</name>
    <dbReference type="NCBI Taxonomy" id="79912"/>
    <lineage>
        <taxon>Bacteria</taxon>
        <taxon>Bacillati</taxon>
        <taxon>Actinomycetota</taxon>
        <taxon>Actinomycetes</taxon>
        <taxon>Streptosporangiales</taxon>
        <taxon>Thermomonosporaceae</taxon>
        <taxon>Actinoallomurus</taxon>
    </lineage>
</organism>
<evidence type="ECO:0008006" key="4">
    <source>
        <dbReference type="Google" id="ProtNLM"/>
    </source>
</evidence>
<comment type="caution">
    <text evidence="2">The sequence shown here is derived from an EMBL/GenBank/DDBJ whole genome shotgun (WGS) entry which is preliminary data.</text>
</comment>
<dbReference type="Proteomes" id="UP001501822">
    <property type="component" value="Unassembled WGS sequence"/>
</dbReference>
<feature type="compositionally biased region" description="Basic and acidic residues" evidence="1">
    <location>
        <begin position="1"/>
        <end position="10"/>
    </location>
</feature>
<proteinExistence type="predicted"/>
<dbReference type="Pfam" id="PF13707">
    <property type="entry name" value="RloB"/>
    <property type="match status" value="1"/>
</dbReference>
<dbReference type="InterPro" id="IPR025591">
    <property type="entry name" value="RloB"/>
</dbReference>
<gene>
    <name evidence="2" type="ORF">GCM10010151_64790</name>
</gene>
<protein>
    <recommendedName>
        <fullName evidence="4">RloB-like protein</fullName>
    </recommendedName>
</protein>
<evidence type="ECO:0000256" key="1">
    <source>
        <dbReference type="SAM" id="MobiDB-lite"/>
    </source>
</evidence>
<accession>A0ABP3HBY4</accession>
<evidence type="ECO:0000313" key="3">
    <source>
        <dbReference type="Proteomes" id="UP001501822"/>
    </source>
</evidence>
<reference evidence="3" key="1">
    <citation type="journal article" date="2019" name="Int. J. Syst. Evol. Microbiol.">
        <title>The Global Catalogue of Microorganisms (GCM) 10K type strain sequencing project: providing services to taxonomists for standard genome sequencing and annotation.</title>
        <authorList>
            <consortium name="The Broad Institute Genomics Platform"/>
            <consortium name="The Broad Institute Genome Sequencing Center for Infectious Disease"/>
            <person name="Wu L."/>
            <person name="Ma J."/>
        </authorList>
    </citation>
    <scope>NUCLEOTIDE SEQUENCE [LARGE SCALE GENOMIC DNA]</scope>
    <source>
        <strain evidence="3">JCM 3146</strain>
    </source>
</reference>
<feature type="region of interest" description="Disordered" evidence="1">
    <location>
        <begin position="208"/>
        <end position="235"/>
    </location>
</feature>